<reference evidence="1" key="1">
    <citation type="journal article" date="2015" name="Nature">
        <title>Complex archaea that bridge the gap between prokaryotes and eukaryotes.</title>
        <authorList>
            <person name="Spang A."/>
            <person name="Saw J.H."/>
            <person name="Jorgensen S.L."/>
            <person name="Zaremba-Niedzwiedzka K."/>
            <person name="Martijn J."/>
            <person name="Lind A.E."/>
            <person name="van Eijk R."/>
            <person name="Schleper C."/>
            <person name="Guy L."/>
            <person name="Ettema T.J."/>
        </authorList>
    </citation>
    <scope>NUCLEOTIDE SEQUENCE</scope>
</reference>
<feature type="non-terminal residue" evidence="1">
    <location>
        <position position="40"/>
    </location>
</feature>
<sequence>MREQFEAQQEQFQLDLELRRLTQEQANAIAQGNLALARQT</sequence>
<organism evidence="1">
    <name type="scientific">marine sediment metagenome</name>
    <dbReference type="NCBI Taxonomy" id="412755"/>
    <lineage>
        <taxon>unclassified sequences</taxon>
        <taxon>metagenomes</taxon>
        <taxon>ecological metagenomes</taxon>
    </lineage>
</organism>
<proteinExistence type="predicted"/>
<dbReference type="AlphaFoldDB" id="A0A0F8XZW0"/>
<comment type="caution">
    <text evidence="1">The sequence shown here is derived from an EMBL/GenBank/DDBJ whole genome shotgun (WGS) entry which is preliminary data.</text>
</comment>
<accession>A0A0F8XZW0</accession>
<dbReference type="EMBL" id="LAZR01059893">
    <property type="protein sequence ID" value="KKK66835.1"/>
    <property type="molecule type" value="Genomic_DNA"/>
</dbReference>
<protein>
    <submittedName>
        <fullName evidence="1">Uncharacterized protein</fullName>
    </submittedName>
</protein>
<name>A0A0F8XZW0_9ZZZZ</name>
<evidence type="ECO:0000313" key="1">
    <source>
        <dbReference type="EMBL" id="KKK66835.1"/>
    </source>
</evidence>
<gene>
    <name evidence="1" type="ORF">LCGC14_2960090</name>
</gene>